<sequence>MMINYWNPIEEIDTVRRQLDHLFEDAIDTGKSSNYPSWAPAVELWDTGDALILKAFLPGVNADSLDIQATRESISIAGERHPEDLQEGTKRLFSDINYGHFRRASKLPVAIQNTKVEASFEQGLLTLRLPKVEEEQNKVVKVNLLNKGETSQAALEASHNS</sequence>
<protein>
    <submittedName>
        <fullName evidence="4">Heat shock protein (HSP20) family protein</fullName>
    </submittedName>
</protein>
<dbReference type="SUPFAM" id="SSF49764">
    <property type="entry name" value="HSP20-like chaperones"/>
    <property type="match status" value="1"/>
</dbReference>
<dbReference type="InterPro" id="IPR002068">
    <property type="entry name" value="A-crystallin/Hsp20_dom"/>
</dbReference>
<dbReference type="PANTHER" id="PTHR11527">
    <property type="entry name" value="HEAT-SHOCK PROTEIN 20 FAMILY MEMBER"/>
    <property type="match status" value="1"/>
</dbReference>
<evidence type="ECO:0000256" key="2">
    <source>
        <dbReference type="RuleBase" id="RU003616"/>
    </source>
</evidence>
<dbReference type="CDD" id="cd06464">
    <property type="entry name" value="ACD_sHsps-like"/>
    <property type="match status" value="1"/>
</dbReference>
<dbReference type="RefSeq" id="WP_012167778.1">
    <property type="nucleotide sequence ID" value="NC_009929.1"/>
</dbReference>
<dbReference type="Proteomes" id="UP000000268">
    <property type="component" value="Plasmid pREB4"/>
</dbReference>
<reference evidence="4 5" key="1">
    <citation type="journal article" date="2008" name="Proc. Natl. Acad. Sci. U.S.A.">
        <title>Niche adaptation and genome expansion in the chlorophyll d-producing cyanobacterium Acaryochloris marina.</title>
        <authorList>
            <person name="Swingley W.D."/>
            <person name="Chen M."/>
            <person name="Cheung P.C."/>
            <person name="Conrad A.L."/>
            <person name="Dejesa L.C."/>
            <person name="Hao J."/>
            <person name="Honchak B.M."/>
            <person name="Karbach L.E."/>
            <person name="Kurdoglu A."/>
            <person name="Lahiri S."/>
            <person name="Mastrian S.D."/>
            <person name="Miyashita H."/>
            <person name="Page L."/>
            <person name="Ramakrishna P."/>
            <person name="Satoh S."/>
            <person name="Sattley W.M."/>
            <person name="Shimada Y."/>
            <person name="Taylor H.L."/>
            <person name="Tomo T."/>
            <person name="Tsuchiya T."/>
            <person name="Wang Z.T."/>
            <person name="Raymond J."/>
            <person name="Mimuro M."/>
            <person name="Blankenship R.E."/>
            <person name="Touchman J.W."/>
        </authorList>
    </citation>
    <scope>NUCLEOTIDE SEQUENCE [LARGE SCALE GENOMIC DNA]</scope>
    <source>
        <strain evidence="5">MBIC 11017</strain>
        <plasmid evidence="5">Plasmid pREB4</plasmid>
    </source>
</reference>
<keyword evidence="4" id="KW-0346">Stress response</keyword>
<comment type="similarity">
    <text evidence="1 2">Belongs to the small heat shock protein (HSP20) family.</text>
</comment>
<dbReference type="KEGG" id="amr:AM1_D0093"/>
<dbReference type="Gene3D" id="2.60.40.790">
    <property type="match status" value="1"/>
</dbReference>
<proteinExistence type="inferred from homology"/>
<dbReference type="Pfam" id="PF00011">
    <property type="entry name" value="HSP20"/>
    <property type="match status" value="1"/>
</dbReference>
<geneLocation type="plasmid" evidence="4 5">
    <name>pREB4</name>
</geneLocation>
<evidence type="ECO:0000259" key="3">
    <source>
        <dbReference type="PROSITE" id="PS01031"/>
    </source>
</evidence>
<name>A8ZNK2_ACAM1</name>
<dbReference type="PROSITE" id="PS01031">
    <property type="entry name" value="SHSP"/>
    <property type="match status" value="1"/>
</dbReference>
<dbReference type="InterPro" id="IPR008978">
    <property type="entry name" value="HSP20-like_chaperone"/>
</dbReference>
<evidence type="ECO:0000313" key="4">
    <source>
        <dbReference type="EMBL" id="ABW32588.1"/>
    </source>
</evidence>
<feature type="domain" description="SHSP" evidence="3">
    <location>
        <begin position="33"/>
        <end position="145"/>
    </location>
</feature>
<organism evidence="4 5">
    <name type="scientific">Acaryochloris marina (strain MBIC 11017)</name>
    <dbReference type="NCBI Taxonomy" id="329726"/>
    <lineage>
        <taxon>Bacteria</taxon>
        <taxon>Bacillati</taxon>
        <taxon>Cyanobacteriota</taxon>
        <taxon>Cyanophyceae</taxon>
        <taxon>Acaryochloridales</taxon>
        <taxon>Acaryochloridaceae</taxon>
        <taxon>Acaryochloris</taxon>
    </lineage>
</organism>
<dbReference type="InterPro" id="IPR031107">
    <property type="entry name" value="Small_HSP"/>
</dbReference>
<dbReference type="HOGENOM" id="CLU_046737_12_4_3"/>
<gene>
    <name evidence="4" type="ordered locus">AM1_D0093</name>
</gene>
<evidence type="ECO:0000313" key="5">
    <source>
        <dbReference type="Proteomes" id="UP000000268"/>
    </source>
</evidence>
<dbReference type="AlphaFoldDB" id="A8ZNK2"/>
<keyword evidence="5" id="KW-1185">Reference proteome</keyword>
<keyword evidence="4" id="KW-0614">Plasmid</keyword>
<dbReference type="EMBL" id="CP000841">
    <property type="protein sequence ID" value="ABW32588.1"/>
    <property type="molecule type" value="Genomic_DNA"/>
</dbReference>
<evidence type="ECO:0000256" key="1">
    <source>
        <dbReference type="PROSITE-ProRule" id="PRU00285"/>
    </source>
</evidence>
<accession>A8ZNK2</accession>